<accession>A0A1M4S7X6</accession>
<dbReference type="EMBL" id="FQUZ01000001">
    <property type="protein sequence ID" value="SHE28291.1"/>
    <property type="molecule type" value="Genomic_DNA"/>
</dbReference>
<organism evidence="1 2">
    <name type="scientific">Lampropedia hyalina DSM 16112</name>
    <dbReference type="NCBI Taxonomy" id="1122156"/>
    <lineage>
        <taxon>Bacteria</taxon>
        <taxon>Pseudomonadati</taxon>
        <taxon>Pseudomonadota</taxon>
        <taxon>Betaproteobacteria</taxon>
        <taxon>Burkholderiales</taxon>
        <taxon>Comamonadaceae</taxon>
        <taxon>Lampropedia</taxon>
    </lineage>
</organism>
<reference evidence="1 2" key="1">
    <citation type="submission" date="2016-11" db="EMBL/GenBank/DDBJ databases">
        <authorList>
            <person name="Jaros S."/>
            <person name="Januszkiewicz K."/>
            <person name="Wedrychowicz H."/>
        </authorList>
    </citation>
    <scope>NUCLEOTIDE SEQUENCE [LARGE SCALE GENOMIC DNA]</scope>
    <source>
        <strain evidence="1 2">DSM 16112</strain>
    </source>
</reference>
<dbReference type="AlphaFoldDB" id="A0A1M4S7X6"/>
<evidence type="ECO:0000313" key="2">
    <source>
        <dbReference type="Proteomes" id="UP000184327"/>
    </source>
</evidence>
<name>A0A1M4S7X6_9BURK</name>
<keyword evidence="2" id="KW-1185">Reference proteome</keyword>
<gene>
    <name evidence="1" type="ORF">SAMN02745117_00023</name>
</gene>
<evidence type="ECO:0000313" key="1">
    <source>
        <dbReference type="EMBL" id="SHE28291.1"/>
    </source>
</evidence>
<proteinExistence type="predicted"/>
<dbReference type="RefSeq" id="WP_073353186.1">
    <property type="nucleotide sequence ID" value="NZ_FQUZ01000001.1"/>
</dbReference>
<sequence length="158" mass="17068">MSTTSPPLPSTTLHPGLGEHFLAWEQAIEAANHACNAASTHTAHQLYEQAQTLAHALLAGKPWLHPHCASACQQQMALDASLAAVVVTCHNRAHLYQQENHASHSAACCQQAHACVQRLLADPSLPEHLYPIVSRHLLRTLVQLPALPADTATRMGLH</sequence>
<dbReference type="STRING" id="1122156.SAMN02745117_00023"/>
<dbReference type="Proteomes" id="UP000184327">
    <property type="component" value="Unassembled WGS sequence"/>
</dbReference>
<protein>
    <submittedName>
        <fullName evidence="1">Uncharacterized protein</fullName>
    </submittedName>
</protein>